<dbReference type="InterPro" id="IPR045134">
    <property type="entry name" value="UHRF1/2-like"/>
</dbReference>
<dbReference type="GO" id="GO:0061630">
    <property type="term" value="F:ubiquitin protein ligase activity"/>
    <property type="evidence" value="ECO:0007669"/>
    <property type="project" value="TreeGrafter"/>
</dbReference>
<reference evidence="5 6" key="1">
    <citation type="journal article" date="2019" name="Nat. Ecol. Evol.">
        <title>Megaphylogeny resolves global patterns of mushroom evolution.</title>
        <authorList>
            <person name="Varga T."/>
            <person name="Krizsan K."/>
            <person name="Foldi C."/>
            <person name="Dima B."/>
            <person name="Sanchez-Garcia M."/>
            <person name="Sanchez-Ramirez S."/>
            <person name="Szollosi G.J."/>
            <person name="Szarkandi J.G."/>
            <person name="Papp V."/>
            <person name="Albert L."/>
            <person name="Andreopoulos W."/>
            <person name="Angelini C."/>
            <person name="Antonin V."/>
            <person name="Barry K.W."/>
            <person name="Bougher N.L."/>
            <person name="Buchanan P."/>
            <person name="Buyck B."/>
            <person name="Bense V."/>
            <person name="Catcheside P."/>
            <person name="Chovatia M."/>
            <person name="Cooper J."/>
            <person name="Damon W."/>
            <person name="Desjardin D."/>
            <person name="Finy P."/>
            <person name="Geml J."/>
            <person name="Haridas S."/>
            <person name="Hughes K."/>
            <person name="Justo A."/>
            <person name="Karasinski D."/>
            <person name="Kautmanova I."/>
            <person name="Kiss B."/>
            <person name="Kocsube S."/>
            <person name="Kotiranta H."/>
            <person name="LaButti K.M."/>
            <person name="Lechner B.E."/>
            <person name="Liimatainen K."/>
            <person name="Lipzen A."/>
            <person name="Lukacs Z."/>
            <person name="Mihaltcheva S."/>
            <person name="Morgado L.N."/>
            <person name="Niskanen T."/>
            <person name="Noordeloos M.E."/>
            <person name="Ohm R.A."/>
            <person name="Ortiz-Santana B."/>
            <person name="Ovrebo C."/>
            <person name="Racz N."/>
            <person name="Riley R."/>
            <person name="Savchenko A."/>
            <person name="Shiryaev A."/>
            <person name="Soop K."/>
            <person name="Spirin V."/>
            <person name="Szebenyi C."/>
            <person name="Tomsovsky M."/>
            <person name="Tulloss R.E."/>
            <person name="Uehling J."/>
            <person name="Grigoriev I.V."/>
            <person name="Vagvolgyi C."/>
            <person name="Papp T."/>
            <person name="Martin F.M."/>
            <person name="Miettinen O."/>
            <person name="Hibbett D.S."/>
            <person name="Nagy L.G."/>
        </authorList>
    </citation>
    <scope>NUCLEOTIDE SEQUENCE [LARGE SCALE GENOMIC DNA]</scope>
    <source>
        <strain evidence="5 6">CBS 309.79</strain>
    </source>
</reference>
<comment type="subcellular location">
    <subcellularLocation>
        <location evidence="2">Nucleus</location>
    </subcellularLocation>
</comment>
<evidence type="ECO:0000259" key="4">
    <source>
        <dbReference type="PROSITE" id="PS51015"/>
    </source>
</evidence>
<protein>
    <submittedName>
        <fullName evidence="5">PUA-like domain-containing protein</fullName>
    </submittedName>
</protein>
<evidence type="ECO:0000256" key="2">
    <source>
        <dbReference type="PROSITE-ProRule" id="PRU00358"/>
    </source>
</evidence>
<dbReference type="GO" id="GO:0044027">
    <property type="term" value="P:negative regulation of gene expression via chromosomal CpG island methylation"/>
    <property type="evidence" value="ECO:0007669"/>
    <property type="project" value="TreeGrafter"/>
</dbReference>
<dbReference type="GO" id="GO:0005634">
    <property type="term" value="C:nucleus"/>
    <property type="evidence" value="ECO:0007669"/>
    <property type="project" value="UniProtKB-SubCell"/>
</dbReference>
<dbReference type="AlphaFoldDB" id="A0A5C3QTM0"/>
<evidence type="ECO:0000313" key="6">
    <source>
        <dbReference type="Proteomes" id="UP000305067"/>
    </source>
</evidence>
<evidence type="ECO:0000313" key="5">
    <source>
        <dbReference type="EMBL" id="TFL05365.1"/>
    </source>
</evidence>
<dbReference type="InterPro" id="IPR036987">
    <property type="entry name" value="SRA-YDG_sf"/>
</dbReference>
<dbReference type="GO" id="GO:0016567">
    <property type="term" value="P:protein ubiquitination"/>
    <property type="evidence" value="ECO:0007669"/>
    <property type="project" value="TreeGrafter"/>
</dbReference>
<dbReference type="Proteomes" id="UP000305067">
    <property type="component" value="Unassembled WGS sequence"/>
</dbReference>
<dbReference type="STRING" id="1884261.A0A5C3QTM0"/>
<evidence type="ECO:0000256" key="3">
    <source>
        <dbReference type="SAM" id="MobiDB-lite"/>
    </source>
</evidence>
<name>A0A5C3QTM0_9AGAR</name>
<dbReference type="SMART" id="SM00466">
    <property type="entry name" value="SRA"/>
    <property type="match status" value="1"/>
</dbReference>
<dbReference type="PROSITE" id="PS51015">
    <property type="entry name" value="YDG"/>
    <property type="match status" value="1"/>
</dbReference>
<dbReference type="InterPro" id="IPR003105">
    <property type="entry name" value="SRA_YDG"/>
</dbReference>
<organism evidence="5 6">
    <name type="scientific">Pterulicium gracile</name>
    <dbReference type="NCBI Taxonomy" id="1884261"/>
    <lineage>
        <taxon>Eukaryota</taxon>
        <taxon>Fungi</taxon>
        <taxon>Dikarya</taxon>
        <taxon>Basidiomycota</taxon>
        <taxon>Agaricomycotina</taxon>
        <taxon>Agaricomycetes</taxon>
        <taxon>Agaricomycetidae</taxon>
        <taxon>Agaricales</taxon>
        <taxon>Pleurotineae</taxon>
        <taxon>Pterulaceae</taxon>
        <taxon>Pterulicium</taxon>
    </lineage>
</organism>
<dbReference type="InterPro" id="IPR015947">
    <property type="entry name" value="PUA-like_sf"/>
</dbReference>
<feature type="region of interest" description="Disordered" evidence="3">
    <location>
        <begin position="214"/>
        <end position="242"/>
    </location>
</feature>
<feature type="region of interest" description="Disordered" evidence="3">
    <location>
        <begin position="117"/>
        <end position="194"/>
    </location>
</feature>
<feature type="domain" description="YDG" evidence="4">
    <location>
        <begin position="1"/>
        <end position="112"/>
    </location>
</feature>
<proteinExistence type="predicted"/>
<keyword evidence="1 2" id="KW-0539">Nucleus</keyword>
<keyword evidence="6" id="KW-1185">Reference proteome</keyword>
<dbReference type="Pfam" id="PF02182">
    <property type="entry name" value="SAD_SRA"/>
    <property type="match status" value="1"/>
</dbReference>
<feature type="compositionally biased region" description="Basic and acidic residues" evidence="3">
    <location>
        <begin position="167"/>
        <end position="184"/>
    </location>
</feature>
<dbReference type="Gene3D" id="2.30.280.10">
    <property type="entry name" value="SRA-YDG"/>
    <property type="match status" value="1"/>
</dbReference>
<gene>
    <name evidence="5" type="ORF">BDV98DRAFT_294050</name>
</gene>
<feature type="compositionally biased region" description="Polar residues" evidence="3">
    <location>
        <begin position="127"/>
        <end position="137"/>
    </location>
</feature>
<feature type="region of interest" description="Disordered" evidence="3">
    <location>
        <begin position="293"/>
        <end position="327"/>
    </location>
</feature>
<dbReference type="OrthoDB" id="2270193at2759"/>
<sequence length="327" mass="36747">MDYCSQPKSTKQVANQQWKTGNAALLKNFESSIPPVNLENAMWYSSRPDPAKEKPVRVIRNKIHDSAVLKRAAGAQWKPAEGCRYDGLYRVVNAYTAIGKAGFWVCRFHLERLEGQPPIPETEHFASKSQKARTSATPYRRPDQRRPKSRPLTLRDLRAPSANDSSLDSHTRSSTEHTDVKQESSSHASSSRVGIVYPTDAQPEEDMDLDLYLDQSSPSLSSGDPERDSTEEADWQQEFSPYAEIAQPMIVKAEDEEMDLPHDLFFPPSYAGESSEDTDVKQEFEIVDLCQEPVPAGAPTGRWEPLPSTWNLQANRWEPSPISGREG</sequence>
<accession>A0A5C3QTM0</accession>
<evidence type="ECO:0000256" key="1">
    <source>
        <dbReference type="ARBA" id="ARBA00023242"/>
    </source>
</evidence>
<dbReference type="SUPFAM" id="SSF88697">
    <property type="entry name" value="PUA domain-like"/>
    <property type="match status" value="1"/>
</dbReference>
<dbReference type="EMBL" id="ML178817">
    <property type="protein sequence ID" value="TFL05365.1"/>
    <property type="molecule type" value="Genomic_DNA"/>
</dbReference>
<dbReference type="PANTHER" id="PTHR14140">
    <property type="entry name" value="E3 UBIQUITIN-PROTEIN LIGASE UHRF-RELATED"/>
    <property type="match status" value="1"/>
</dbReference>
<dbReference type="PANTHER" id="PTHR14140:SF27">
    <property type="entry name" value="OS04G0289800 PROTEIN"/>
    <property type="match status" value="1"/>
</dbReference>